<dbReference type="Pfam" id="PF07885">
    <property type="entry name" value="Ion_trans_2"/>
    <property type="match status" value="1"/>
</dbReference>
<evidence type="ECO:0000256" key="5">
    <source>
        <dbReference type="ARBA" id="ARBA00022826"/>
    </source>
</evidence>
<dbReference type="PANTHER" id="PTHR10027:SF9">
    <property type="entry name" value="POTASSIUM CHANNEL SUBFAMILY T MEMBER 2"/>
    <property type="match status" value="1"/>
</dbReference>
<protein>
    <recommendedName>
        <fullName evidence="12">Potassium channel domain-containing protein</fullName>
    </recommendedName>
</protein>
<keyword evidence="4 11" id="KW-0812">Transmembrane</keyword>
<accession>A0ABD0RS20</accession>
<dbReference type="GO" id="GO:0016020">
    <property type="term" value="C:membrane"/>
    <property type="evidence" value="ECO:0007669"/>
    <property type="project" value="UniProtKB-SubCell"/>
</dbReference>
<keyword evidence="8" id="KW-0406">Ion transport</keyword>
<evidence type="ECO:0000256" key="7">
    <source>
        <dbReference type="ARBA" id="ARBA00022989"/>
    </source>
</evidence>
<dbReference type="PANTHER" id="PTHR10027">
    <property type="entry name" value="CALCIUM-ACTIVATED POTASSIUM CHANNEL ALPHA CHAIN"/>
    <property type="match status" value="1"/>
</dbReference>
<evidence type="ECO:0000313" key="14">
    <source>
        <dbReference type="Proteomes" id="UP001529510"/>
    </source>
</evidence>
<keyword evidence="3" id="KW-0633">Potassium transport</keyword>
<feature type="transmembrane region" description="Helical" evidence="11">
    <location>
        <begin position="14"/>
        <end position="33"/>
    </location>
</feature>
<dbReference type="AlphaFoldDB" id="A0ABD0RS20"/>
<evidence type="ECO:0000313" key="13">
    <source>
        <dbReference type="EMBL" id="KAL0200135.1"/>
    </source>
</evidence>
<keyword evidence="5" id="KW-0631">Potassium channel</keyword>
<organism evidence="13 14">
    <name type="scientific">Cirrhinus mrigala</name>
    <name type="common">Mrigala</name>
    <dbReference type="NCBI Taxonomy" id="683832"/>
    <lineage>
        <taxon>Eukaryota</taxon>
        <taxon>Metazoa</taxon>
        <taxon>Chordata</taxon>
        <taxon>Craniata</taxon>
        <taxon>Vertebrata</taxon>
        <taxon>Euteleostomi</taxon>
        <taxon>Actinopterygii</taxon>
        <taxon>Neopterygii</taxon>
        <taxon>Teleostei</taxon>
        <taxon>Ostariophysi</taxon>
        <taxon>Cypriniformes</taxon>
        <taxon>Cyprinidae</taxon>
        <taxon>Labeoninae</taxon>
        <taxon>Labeonini</taxon>
        <taxon>Cirrhinus</taxon>
    </lineage>
</organism>
<proteinExistence type="predicted"/>
<evidence type="ECO:0000256" key="10">
    <source>
        <dbReference type="ARBA" id="ARBA00023303"/>
    </source>
</evidence>
<evidence type="ECO:0000256" key="8">
    <source>
        <dbReference type="ARBA" id="ARBA00023065"/>
    </source>
</evidence>
<feature type="non-terminal residue" evidence="13">
    <location>
        <position position="1"/>
    </location>
</feature>
<keyword evidence="6" id="KW-0630">Potassium</keyword>
<gene>
    <name evidence="13" type="ORF">M9458_003322</name>
</gene>
<keyword evidence="14" id="KW-1185">Reference proteome</keyword>
<dbReference type="SUPFAM" id="SSF81324">
    <property type="entry name" value="Voltage-gated potassium channels"/>
    <property type="match status" value="1"/>
</dbReference>
<evidence type="ECO:0000256" key="3">
    <source>
        <dbReference type="ARBA" id="ARBA00022538"/>
    </source>
</evidence>
<dbReference type="EMBL" id="JAMKFB020000002">
    <property type="protein sequence ID" value="KAL0200135.1"/>
    <property type="molecule type" value="Genomic_DNA"/>
</dbReference>
<evidence type="ECO:0000256" key="11">
    <source>
        <dbReference type="SAM" id="Phobius"/>
    </source>
</evidence>
<dbReference type="Gene3D" id="1.10.287.70">
    <property type="match status" value="1"/>
</dbReference>
<evidence type="ECO:0000259" key="12">
    <source>
        <dbReference type="Pfam" id="PF07885"/>
    </source>
</evidence>
<keyword evidence="7 11" id="KW-1133">Transmembrane helix</keyword>
<dbReference type="InterPro" id="IPR047871">
    <property type="entry name" value="K_chnl_Slo-like"/>
</dbReference>
<evidence type="ECO:0000256" key="6">
    <source>
        <dbReference type="ARBA" id="ARBA00022958"/>
    </source>
</evidence>
<sequence length="60" mass="6674">ICGVEHLQRAGNKLSVFDSFYFCIVTFSTVGFGDVLPNVWPSKLLVVIMIFVALMVLPIQ</sequence>
<evidence type="ECO:0000256" key="1">
    <source>
        <dbReference type="ARBA" id="ARBA00004141"/>
    </source>
</evidence>
<dbReference type="GO" id="GO:0005267">
    <property type="term" value="F:potassium channel activity"/>
    <property type="evidence" value="ECO:0007669"/>
    <property type="project" value="UniProtKB-KW"/>
</dbReference>
<dbReference type="Proteomes" id="UP001529510">
    <property type="component" value="Unassembled WGS sequence"/>
</dbReference>
<dbReference type="InterPro" id="IPR013099">
    <property type="entry name" value="K_chnl_dom"/>
</dbReference>
<feature type="transmembrane region" description="Helical" evidence="11">
    <location>
        <begin position="39"/>
        <end position="59"/>
    </location>
</feature>
<name>A0ABD0RS20_CIRMR</name>
<feature type="non-terminal residue" evidence="13">
    <location>
        <position position="60"/>
    </location>
</feature>
<reference evidence="13 14" key="1">
    <citation type="submission" date="2024-05" db="EMBL/GenBank/DDBJ databases">
        <title>Genome sequencing and assembly of Indian major carp, Cirrhinus mrigala (Hamilton, 1822).</title>
        <authorList>
            <person name="Mohindra V."/>
            <person name="Chowdhury L.M."/>
            <person name="Lal K."/>
            <person name="Jena J.K."/>
        </authorList>
    </citation>
    <scope>NUCLEOTIDE SEQUENCE [LARGE SCALE GENOMIC DNA]</scope>
    <source>
        <strain evidence="13">CM1030</strain>
        <tissue evidence="13">Blood</tissue>
    </source>
</reference>
<evidence type="ECO:0000256" key="2">
    <source>
        <dbReference type="ARBA" id="ARBA00022448"/>
    </source>
</evidence>
<evidence type="ECO:0000256" key="4">
    <source>
        <dbReference type="ARBA" id="ARBA00022692"/>
    </source>
</evidence>
<keyword evidence="9 11" id="KW-0472">Membrane</keyword>
<comment type="caution">
    <text evidence="13">The sequence shown here is derived from an EMBL/GenBank/DDBJ whole genome shotgun (WGS) entry which is preliminary data.</text>
</comment>
<keyword evidence="10" id="KW-0407">Ion channel</keyword>
<feature type="domain" description="Potassium channel" evidence="12">
    <location>
        <begin position="12"/>
        <end position="57"/>
    </location>
</feature>
<evidence type="ECO:0000256" key="9">
    <source>
        <dbReference type="ARBA" id="ARBA00023136"/>
    </source>
</evidence>
<comment type="subcellular location">
    <subcellularLocation>
        <location evidence="1">Membrane</location>
        <topology evidence="1">Multi-pass membrane protein</topology>
    </subcellularLocation>
</comment>
<keyword evidence="2" id="KW-0813">Transport</keyword>